<dbReference type="InterPro" id="IPR031982">
    <property type="entry name" value="PilE-like"/>
</dbReference>
<dbReference type="PROSITE" id="PS00409">
    <property type="entry name" value="PROKAR_NTER_METHYL"/>
    <property type="match status" value="1"/>
</dbReference>
<keyword evidence="1" id="KW-0472">Membrane</keyword>
<evidence type="ECO:0000256" key="1">
    <source>
        <dbReference type="SAM" id="Phobius"/>
    </source>
</evidence>
<proteinExistence type="predicted"/>
<dbReference type="PANTHER" id="PTHR30093">
    <property type="entry name" value="GENERAL SECRETION PATHWAY PROTEIN G"/>
    <property type="match status" value="1"/>
</dbReference>
<keyword evidence="1" id="KW-0812">Transmembrane</keyword>
<dbReference type="RefSeq" id="WP_090413687.1">
    <property type="nucleotide sequence ID" value="NZ_FNOY01000022.1"/>
</dbReference>
<dbReference type="NCBIfam" id="TIGR02532">
    <property type="entry name" value="IV_pilin_GFxxxE"/>
    <property type="match status" value="1"/>
</dbReference>
<dbReference type="InterPro" id="IPR045584">
    <property type="entry name" value="Pilin-like"/>
</dbReference>
<dbReference type="PANTHER" id="PTHR30093:SF47">
    <property type="entry name" value="TYPE IV PILUS NON-CORE MINOR PILIN PILE"/>
    <property type="match status" value="1"/>
</dbReference>
<name>A0A1H3HW41_9PROT</name>
<protein>
    <submittedName>
        <fullName evidence="2">Type IV pilus assembly protein PilE</fullName>
    </submittedName>
</protein>
<dbReference type="Pfam" id="PF16732">
    <property type="entry name" value="ComP_DUS"/>
    <property type="match status" value="1"/>
</dbReference>
<feature type="transmembrane region" description="Helical" evidence="1">
    <location>
        <begin position="12"/>
        <end position="36"/>
    </location>
</feature>
<dbReference type="Gene3D" id="3.30.700.10">
    <property type="entry name" value="Glycoprotein, Type 4 Pilin"/>
    <property type="match status" value="1"/>
</dbReference>
<dbReference type="AlphaFoldDB" id="A0A1H3HW41"/>
<dbReference type="EMBL" id="FNOY01000022">
    <property type="protein sequence ID" value="SDY19687.1"/>
    <property type="molecule type" value="Genomic_DNA"/>
</dbReference>
<gene>
    <name evidence="2" type="ORF">SAMN05421881_102228</name>
</gene>
<reference evidence="2 3" key="1">
    <citation type="submission" date="2016-10" db="EMBL/GenBank/DDBJ databases">
        <authorList>
            <person name="de Groot N.N."/>
        </authorList>
    </citation>
    <scope>NUCLEOTIDE SEQUENCE [LARGE SCALE GENOMIC DNA]</scope>
    <source>
        <strain evidence="2 3">Nm1</strain>
    </source>
</reference>
<evidence type="ECO:0000313" key="3">
    <source>
        <dbReference type="Proteomes" id="UP000198640"/>
    </source>
</evidence>
<evidence type="ECO:0000313" key="2">
    <source>
        <dbReference type="EMBL" id="SDY19687.1"/>
    </source>
</evidence>
<dbReference type="OrthoDB" id="8592370at2"/>
<accession>A0A1H3HW41</accession>
<sequence length="149" mass="16346">MVFDRMQARNGGFTLIELLIVVAVTGILASLAYPAYQEHVRRVHRSEAKIILLEMAQALERNFTEVNRYDRNSAGDIFVLTVTQAPRVGVAKYRIQFASAMPTHNAYTLEAIPVGSMADDMCGMLTLTHTGARGADASAAVTAAECWQR</sequence>
<dbReference type="GO" id="GO:0043683">
    <property type="term" value="P:type IV pilus assembly"/>
    <property type="evidence" value="ECO:0007669"/>
    <property type="project" value="InterPro"/>
</dbReference>
<dbReference type="SUPFAM" id="SSF54523">
    <property type="entry name" value="Pili subunits"/>
    <property type="match status" value="1"/>
</dbReference>
<dbReference type="STRING" id="44576.SAMN05421881_102228"/>
<dbReference type="Proteomes" id="UP000198640">
    <property type="component" value="Unassembled WGS sequence"/>
</dbReference>
<keyword evidence="3" id="KW-1185">Reference proteome</keyword>
<organism evidence="2 3">
    <name type="scientific">Nitrosomonas halophila</name>
    <dbReference type="NCBI Taxonomy" id="44576"/>
    <lineage>
        <taxon>Bacteria</taxon>
        <taxon>Pseudomonadati</taxon>
        <taxon>Pseudomonadota</taxon>
        <taxon>Betaproteobacteria</taxon>
        <taxon>Nitrosomonadales</taxon>
        <taxon>Nitrosomonadaceae</taxon>
        <taxon>Nitrosomonas</taxon>
    </lineage>
</organism>
<dbReference type="Pfam" id="PF07963">
    <property type="entry name" value="N_methyl"/>
    <property type="match status" value="1"/>
</dbReference>
<dbReference type="InterPro" id="IPR012902">
    <property type="entry name" value="N_methyl_site"/>
</dbReference>
<keyword evidence="1" id="KW-1133">Transmembrane helix</keyword>